<comment type="subcellular location">
    <subcellularLocation>
        <location evidence="1">Cell membrane</location>
        <topology evidence="1">Multi-pass membrane protein</topology>
    </subcellularLocation>
</comment>
<dbReference type="EMBL" id="CAEZWI010000043">
    <property type="protein sequence ID" value="CAB4650584.1"/>
    <property type="molecule type" value="Genomic_DNA"/>
</dbReference>
<organism evidence="8">
    <name type="scientific">freshwater metagenome</name>
    <dbReference type="NCBI Taxonomy" id="449393"/>
    <lineage>
        <taxon>unclassified sequences</taxon>
        <taxon>metagenomes</taxon>
        <taxon>ecological metagenomes</taxon>
    </lineage>
</organism>
<evidence type="ECO:0000256" key="5">
    <source>
        <dbReference type="ARBA" id="ARBA00023136"/>
    </source>
</evidence>
<feature type="transmembrane region" description="Helical" evidence="6">
    <location>
        <begin position="220"/>
        <end position="244"/>
    </location>
</feature>
<feature type="transmembrane region" description="Helical" evidence="6">
    <location>
        <begin position="53"/>
        <end position="73"/>
    </location>
</feature>
<proteinExistence type="predicted"/>
<dbReference type="InterPro" id="IPR000620">
    <property type="entry name" value="EamA_dom"/>
</dbReference>
<keyword evidence="2" id="KW-1003">Cell membrane</keyword>
<sequence>MTKASSSSSARHASPKNGRQLAVVSVLLACVLFSTSATGRAYLDFPGSSISVGAWRVFLGGIGLAAYAAIRYGTSGLRKLVKIPIVWVMALAVLAYQISFFIGAARIGVAMGTLGAIATAPFFAGVLGWIVGTGKPTAIWAVSTSMGIVGLALITGVSEVRDYLGFFAVFISGVMYAVFTVFGVRLTRTHDVTGAEVLGAAFGIGAVLSLPIVLSTSAWINSALLVGFVLYIGLATTALGYILFGNGLTHLSPGTVSTLTLAEPVLGTLMGVYILGEAMNLRGWIGCAVIIGALALLGIVESRTPTKSNLETSNA</sequence>
<feature type="transmembrane region" description="Helical" evidence="6">
    <location>
        <begin position="109"/>
        <end position="131"/>
    </location>
</feature>
<feature type="transmembrane region" description="Helical" evidence="6">
    <location>
        <begin position="281"/>
        <end position="300"/>
    </location>
</feature>
<feature type="transmembrane region" description="Helical" evidence="6">
    <location>
        <begin position="85"/>
        <end position="103"/>
    </location>
</feature>
<evidence type="ECO:0000256" key="2">
    <source>
        <dbReference type="ARBA" id="ARBA00022475"/>
    </source>
</evidence>
<protein>
    <submittedName>
        <fullName evidence="8">Unannotated protein</fullName>
    </submittedName>
</protein>
<dbReference type="InterPro" id="IPR037185">
    <property type="entry name" value="EmrE-like"/>
</dbReference>
<dbReference type="AlphaFoldDB" id="A0A6J6KQW0"/>
<name>A0A6J6KQW0_9ZZZZ</name>
<feature type="transmembrane region" description="Helical" evidence="6">
    <location>
        <begin position="196"/>
        <end position="214"/>
    </location>
</feature>
<evidence type="ECO:0000256" key="3">
    <source>
        <dbReference type="ARBA" id="ARBA00022692"/>
    </source>
</evidence>
<evidence type="ECO:0000256" key="1">
    <source>
        <dbReference type="ARBA" id="ARBA00004651"/>
    </source>
</evidence>
<keyword evidence="4 6" id="KW-1133">Transmembrane helix</keyword>
<accession>A0A6J6KQW0</accession>
<feature type="transmembrane region" description="Helical" evidence="6">
    <location>
        <begin position="163"/>
        <end position="184"/>
    </location>
</feature>
<feature type="transmembrane region" description="Helical" evidence="6">
    <location>
        <begin position="256"/>
        <end position="275"/>
    </location>
</feature>
<dbReference type="SUPFAM" id="SSF103481">
    <property type="entry name" value="Multidrug resistance efflux transporter EmrE"/>
    <property type="match status" value="1"/>
</dbReference>
<dbReference type="Pfam" id="PF00892">
    <property type="entry name" value="EamA"/>
    <property type="match status" value="1"/>
</dbReference>
<keyword evidence="3 6" id="KW-0812">Transmembrane</keyword>
<gene>
    <name evidence="8" type="ORF">UFOPK2237_00486</name>
</gene>
<dbReference type="GO" id="GO:0005886">
    <property type="term" value="C:plasma membrane"/>
    <property type="evidence" value="ECO:0007669"/>
    <property type="project" value="UniProtKB-SubCell"/>
</dbReference>
<dbReference type="PANTHER" id="PTHR32322:SF18">
    <property type="entry name" value="S-ADENOSYLMETHIONINE_S-ADENOSYLHOMOCYSTEINE TRANSPORTER"/>
    <property type="match status" value="1"/>
</dbReference>
<dbReference type="PROSITE" id="PS51257">
    <property type="entry name" value="PROKAR_LIPOPROTEIN"/>
    <property type="match status" value="1"/>
</dbReference>
<evidence type="ECO:0000259" key="7">
    <source>
        <dbReference type="Pfam" id="PF00892"/>
    </source>
</evidence>
<evidence type="ECO:0000256" key="4">
    <source>
        <dbReference type="ARBA" id="ARBA00022989"/>
    </source>
</evidence>
<feature type="domain" description="EamA" evidence="7">
    <location>
        <begin position="164"/>
        <end position="297"/>
    </location>
</feature>
<reference evidence="8" key="1">
    <citation type="submission" date="2020-05" db="EMBL/GenBank/DDBJ databases">
        <authorList>
            <person name="Chiriac C."/>
            <person name="Salcher M."/>
            <person name="Ghai R."/>
            <person name="Kavagutti S V."/>
        </authorList>
    </citation>
    <scope>NUCLEOTIDE SEQUENCE</scope>
</reference>
<dbReference type="InterPro" id="IPR050638">
    <property type="entry name" value="AA-Vitamin_Transporters"/>
</dbReference>
<evidence type="ECO:0000313" key="8">
    <source>
        <dbReference type="EMBL" id="CAB4650584.1"/>
    </source>
</evidence>
<keyword evidence="5 6" id="KW-0472">Membrane</keyword>
<evidence type="ECO:0000256" key="6">
    <source>
        <dbReference type="SAM" id="Phobius"/>
    </source>
</evidence>
<dbReference type="PANTHER" id="PTHR32322">
    <property type="entry name" value="INNER MEMBRANE TRANSPORTER"/>
    <property type="match status" value="1"/>
</dbReference>
<feature type="transmembrane region" description="Helical" evidence="6">
    <location>
        <begin position="138"/>
        <end position="157"/>
    </location>
</feature>